<protein>
    <recommendedName>
        <fullName evidence="4">Outer membrane protein assembly factor BamE</fullName>
    </recommendedName>
</protein>
<dbReference type="PROSITE" id="PS51257">
    <property type="entry name" value="PROKAR_LIPOPROTEIN"/>
    <property type="match status" value="1"/>
</dbReference>
<keyword evidence="3" id="KW-1185">Reference proteome</keyword>
<feature type="chain" id="PRO_5045107155" description="Outer membrane protein assembly factor BamE" evidence="1">
    <location>
        <begin position="24"/>
        <end position="158"/>
    </location>
</feature>
<evidence type="ECO:0000256" key="1">
    <source>
        <dbReference type="SAM" id="SignalP"/>
    </source>
</evidence>
<evidence type="ECO:0000313" key="3">
    <source>
        <dbReference type="Proteomes" id="UP000737171"/>
    </source>
</evidence>
<dbReference type="RefSeq" id="WP_173122555.1">
    <property type="nucleotide sequence ID" value="NZ_JABRWJ010000003.1"/>
</dbReference>
<evidence type="ECO:0008006" key="4">
    <source>
        <dbReference type="Google" id="ProtNLM"/>
    </source>
</evidence>
<dbReference type="EMBL" id="JABRWJ010000003">
    <property type="protein sequence ID" value="NRF67441.1"/>
    <property type="molecule type" value="Genomic_DNA"/>
</dbReference>
<sequence length="158" mass="17641">MHRLAIVTIATALLAACAVPFRAGQTETELRAAAGAPTGRYTMPGGTTRLEYATGPMGRMTWMVDLDAQGRVARWDQVLDEAHFAAIVDGMPRDELLRTIGRPGHRAGEWMNRETWSWRYPTNDCLWFRVTLTPEGRVLHGGGFMPDPMCDPPRSERD</sequence>
<name>A0ABX2EFS7_9BURK</name>
<reference evidence="2 3" key="1">
    <citation type="submission" date="2020-05" db="EMBL/GenBank/DDBJ databases">
        <title>Aquincola sp. isolate from soil.</title>
        <authorList>
            <person name="Han J."/>
            <person name="Kim D.-U."/>
        </authorList>
    </citation>
    <scope>NUCLEOTIDE SEQUENCE [LARGE SCALE GENOMIC DNA]</scope>
    <source>
        <strain evidence="2 3">S2</strain>
    </source>
</reference>
<evidence type="ECO:0000313" key="2">
    <source>
        <dbReference type="EMBL" id="NRF67441.1"/>
    </source>
</evidence>
<comment type="caution">
    <text evidence="2">The sequence shown here is derived from an EMBL/GenBank/DDBJ whole genome shotgun (WGS) entry which is preliminary data.</text>
</comment>
<keyword evidence="1" id="KW-0732">Signal</keyword>
<feature type="signal peptide" evidence="1">
    <location>
        <begin position="1"/>
        <end position="23"/>
    </location>
</feature>
<accession>A0ABX2EFS7</accession>
<organism evidence="2 3">
    <name type="scientific">Pseudaquabacterium terrae</name>
    <dbReference type="NCBI Taxonomy" id="2732868"/>
    <lineage>
        <taxon>Bacteria</taxon>
        <taxon>Pseudomonadati</taxon>
        <taxon>Pseudomonadota</taxon>
        <taxon>Betaproteobacteria</taxon>
        <taxon>Burkholderiales</taxon>
        <taxon>Sphaerotilaceae</taxon>
        <taxon>Pseudaquabacterium</taxon>
    </lineage>
</organism>
<gene>
    <name evidence="2" type="ORF">HLB44_10635</name>
</gene>
<proteinExistence type="predicted"/>
<dbReference type="Proteomes" id="UP000737171">
    <property type="component" value="Unassembled WGS sequence"/>
</dbReference>